<keyword evidence="1" id="KW-1133">Transmembrane helix</keyword>
<evidence type="ECO:0000256" key="1">
    <source>
        <dbReference type="SAM" id="Phobius"/>
    </source>
</evidence>
<dbReference type="EMBL" id="LTAY01000021">
    <property type="protein sequence ID" value="OPX49743.1"/>
    <property type="molecule type" value="Genomic_DNA"/>
</dbReference>
<comment type="caution">
    <text evidence="2">The sequence shown here is derived from an EMBL/GenBank/DDBJ whole genome shotgun (WGS) entry which is preliminary data.</text>
</comment>
<keyword evidence="1" id="KW-0472">Membrane</keyword>
<feature type="transmembrane region" description="Helical" evidence="1">
    <location>
        <begin position="6"/>
        <end position="28"/>
    </location>
</feature>
<protein>
    <submittedName>
        <fullName evidence="2">Uncharacterized protein</fullName>
    </submittedName>
</protein>
<keyword evidence="1" id="KW-0812">Transmembrane</keyword>
<proteinExistence type="predicted"/>
<gene>
    <name evidence="2" type="ORF">CLTHE_04740</name>
</gene>
<dbReference type="AlphaFoldDB" id="A0A1V4SZZ5"/>
<sequence>MNIVEMLLWLPVVLMVFIPCAAFVSLICDAIRGSKK</sequence>
<evidence type="ECO:0000313" key="2">
    <source>
        <dbReference type="EMBL" id="OPX49743.1"/>
    </source>
</evidence>
<name>A0A1V4SZZ5_9CLOT</name>
<organism evidence="2 3">
    <name type="scientific">Clostridium thermobutyricum DSM 4928</name>
    <dbReference type="NCBI Taxonomy" id="1121339"/>
    <lineage>
        <taxon>Bacteria</taxon>
        <taxon>Bacillati</taxon>
        <taxon>Bacillota</taxon>
        <taxon>Clostridia</taxon>
        <taxon>Eubacteriales</taxon>
        <taxon>Clostridiaceae</taxon>
        <taxon>Clostridium</taxon>
    </lineage>
</organism>
<reference evidence="2 3" key="1">
    <citation type="submission" date="2016-02" db="EMBL/GenBank/DDBJ databases">
        <title>Genome sequence of Clostridium thermobutyricum DSM 4928.</title>
        <authorList>
            <person name="Poehlein A."/>
            <person name="Daniel R."/>
        </authorList>
    </citation>
    <scope>NUCLEOTIDE SEQUENCE [LARGE SCALE GENOMIC DNA]</scope>
    <source>
        <strain evidence="2 3">DSM 4928</strain>
    </source>
</reference>
<accession>A0A1V4SZZ5</accession>
<dbReference type="Proteomes" id="UP000191448">
    <property type="component" value="Unassembled WGS sequence"/>
</dbReference>
<evidence type="ECO:0000313" key="3">
    <source>
        <dbReference type="Proteomes" id="UP000191448"/>
    </source>
</evidence>